<dbReference type="EMBL" id="JADQAZ010000003">
    <property type="protein sequence ID" value="MBT0958824.1"/>
    <property type="molecule type" value="Genomic_DNA"/>
</dbReference>
<name>A0AAP2CR74_9RHOB</name>
<dbReference type="RefSeq" id="WP_327795040.1">
    <property type="nucleotide sequence ID" value="NZ_JADQAZ010000003.1"/>
</dbReference>
<evidence type="ECO:0000313" key="2">
    <source>
        <dbReference type="Proteomes" id="UP001315686"/>
    </source>
</evidence>
<sequence length="69" mass="7429">MGINNETDITADLQIGPTDQGMVRIYLVGEGVDLPMDFEPEEAIEIADELKSAAQRAAALTAKPGSRKR</sequence>
<dbReference type="Pfam" id="PF19849">
    <property type="entry name" value="DUF6324"/>
    <property type="match status" value="1"/>
</dbReference>
<protein>
    <submittedName>
        <fullName evidence="1">Uncharacterized protein</fullName>
    </submittedName>
</protein>
<comment type="caution">
    <text evidence="1">The sequence shown here is derived from an EMBL/GenBank/DDBJ whole genome shotgun (WGS) entry which is preliminary data.</text>
</comment>
<reference evidence="1 2" key="1">
    <citation type="journal article" date="2021" name="Arch. Microbiol.">
        <title>Harenicola maris gen. nov., sp. nov. isolated from the Sea of Japan shallow sediments.</title>
        <authorList>
            <person name="Romanenko L.A."/>
            <person name="Kurilenko V.V."/>
            <person name="Chernysheva N.Y."/>
            <person name="Tekutyeva L.A."/>
            <person name="Velansky P.V."/>
            <person name="Svetashev V.I."/>
            <person name="Isaeva M.P."/>
        </authorList>
    </citation>
    <scope>NUCLEOTIDE SEQUENCE [LARGE SCALE GENOMIC DNA]</scope>
    <source>
        <strain evidence="1 2">KMM 3653</strain>
    </source>
</reference>
<dbReference type="InterPro" id="IPR046287">
    <property type="entry name" value="DUF6324"/>
</dbReference>
<dbReference type="AlphaFoldDB" id="A0AAP2CR74"/>
<dbReference type="Proteomes" id="UP001315686">
    <property type="component" value="Unassembled WGS sequence"/>
</dbReference>
<keyword evidence="2" id="KW-1185">Reference proteome</keyword>
<evidence type="ECO:0000313" key="1">
    <source>
        <dbReference type="EMBL" id="MBT0958824.1"/>
    </source>
</evidence>
<organism evidence="1 2">
    <name type="scientific">Harenicola maris</name>
    <dbReference type="NCBI Taxonomy" id="2841044"/>
    <lineage>
        <taxon>Bacteria</taxon>
        <taxon>Pseudomonadati</taxon>
        <taxon>Pseudomonadota</taxon>
        <taxon>Alphaproteobacteria</taxon>
        <taxon>Rhodobacterales</taxon>
        <taxon>Paracoccaceae</taxon>
        <taxon>Harenicola</taxon>
    </lineage>
</organism>
<gene>
    <name evidence="1" type="ORF">IV417_15650</name>
</gene>
<proteinExistence type="predicted"/>
<accession>A0AAP2CR74</accession>